<evidence type="ECO:0000313" key="2">
    <source>
        <dbReference type="Proteomes" id="UP000829196"/>
    </source>
</evidence>
<name>A0A8T3ANZ2_DENNO</name>
<protein>
    <submittedName>
        <fullName evidence="1">Uncharacterized protein</fullName>
    </submittedName>
</protein>
<dbReference type="EMBL" id="JAGYWB010000015">
    <property type="protein sequence ID" value="KAI0498053.1"/>
    <property type="molecule type" value="Genomic_DNA"/>
</dbReference>
<keyword evidence="2" id="KW-1185">Reference proteome</keyword>
<gene>
    <name evidence="1" type="ORF">KFK09_021294</name>
</gene>
<reference evidence="1" key="1">
    <citation type="journal article" date="2022" name="Front. Genet.">
        <title>Chromosome-Scale Assembly of the Dendrobium nobile Genome Provides Insights Into the Molecular Mechanism of the Biosynthesis of the Medicinal Active Ingredient of Dendrobium.</title>
        <authorList>
            <person name="Xu Q."/>
            <person name="Niu S.-C."/>
            <person name="Li K.-L."/>
            <person name="Zheng P.-J."/>
            <person name="Zhang X.-J."/>
            <person name="Jia Y."/>
            <person name="Liu Y."/>
            <person name="Niu Y.-X."/>
            <person name="Yu L.-H."/>
            <person name="Chen D.-F."/>
            <person name="Zhang G.-Q."/>
        </authorList>
    </citation>
    <scope>NUCLEOTIDE SEQUENCE</scope>
    <source>
        <tissue evidence="1">Leaf</tissue>
    </source>
</reference>
<proteinExistence type="predicted"/>
<dbReference type="Proteomes" id="UP000829196">
    <property type="component" value="Unassembled WGS sequence"/>
</dbReference>
<dbReference type="AlphaFoldDB" id="A0A8T3ANZ2"/>
<sequence>MILITGLKEDPSRSIPCWIVESIDGALFMLDSELCIWMNYSVRMLNAVHSPMKMHYVTYTRYYGSVLLGIELCIG</sequence>
<accession>A0A8T3ANZ2</accession>
<evidence type="ECO:0000313" key="1">
    <source>
        <dbReference type="EMBL" id="KAI0498053.1"/>
    </source>
</evidence>
<comment type="caution">
    <text evidence="1">The sequence shown here is derived from an EMBL/GenBank/DDBJ whole genome shotgun (WGS) entry which is preliminary data.</text>
</comment>
<organism evidence="1 2">
    <name type="scientific">Dendrobium nobile</name>
    <name type="common">Orchid</name>
    <dbReference type="NCBI Taxonomy" id="94219"/>
    <lineage>
        <taxon>Eukaryota</taxon>
        <taxon>Viridiplantae</taxon>
        <taxon>Streptophyta</taxon>
        <taxon>Embryophyta</taxon>
        <taxon>Tracheophyta</taxon>
        <taxon>Spermatophyta</taxon>
        <taxon>Magnoliopsida</taxon>
        <taxon>Liliopsida</taxon>
        <taxon>Asparagales</taxon>
        <taxon>Orchidaceae</taxon>
        <taxon>Epidendroideae</taxon>
        <taxon>Malaxideae</taxon>
        <taxon>Dendrobiinae</taxon>
        <taxon>Dendrobium</taxon>
    </lineage>
</organism>